<reference evidence="3 4" key="1">
    <citation type="submission" date="2019-03" db="EMBL/GenBank/DDBJ databases">
        <authorList>
            <person name="Gaulin E."/>
            <person name="Dumas B."/>
        </authorList>
    </citation>
    <scope>NUCLEOTIDE SEQUENCE [LARGE SCALE GENOMIC DNA]</scope>
    <source>
        <strain evidence="3">CBS 568.67</strain>
    </source>
</reference>
<feature type="transmembrane region" description="Helical" evidence="1">
    <location>
        <begin position="416"/>
        <end position="434"/>
    </location>
</feature>
<keyword evidence="1" id="KW-1133">Transmembrane helix</keyword>
<accession>A0A485KPM1</accession>
<organism evidence="3 4">
    <name type="scientific">Aphanomyces stellatus</name>
    <dbReference type="NCBI Taxonomy" id="120398"/>
    <lineage>
        <taxon>Eukaryota</taxon>
        <taxon>Sar</taxon>
        <taxon>Stramenopiles</taxon>
        <taxon>Oomycota</taxon>
        <taxon>Saprolegniomycetes</taxon>
        <taxon>Saprolegniales</taxon>
        <taxon>Verrucalvaceae</taxon>
        <taxon>Aphanomyces</taxon>
    </lineage>
</organism>
<evidence type="ECO:0000256" key="1">
    <source>
        <dbReference type="SAM" id="Phobius"/>
    </source>
</evidence>
<sequence length="469" mass="49072">MRGRFSDRTLVVEKNDTSIVASCLPHQPIGPLSVLRAQVPMHWIGLASFVGVARAQMTPLTTLAVPTATPYRCSSLTDPGNPVFDALVSRFVDRTTLAHLNVPSTWLTCLGGSMDAMATTMAAEALGHSSCVASVPSLASLAATSWLGATVYDTDLSVQALCSAMKNSFAPCLKDAIIPTLSQILARSPCCGDNLMQELGQATGAKLDVLLTTFVDAANNILCSTQAPGFDGSTVHICATAWLQAVAHVPNVHALATVVQMPNDQGCAAAIGKSFTTTTDPINPITLFAPSMVPGACVLPVQDFVDYVRLWPLVAKSTWGPSRVADLFDDGKCIHGSDVAAALFGGQGLNLTGTFADVAANVFGRLSCLHVANGPSLRHCPFPNKIMRQVAPIVQIIDAEIPQVADATATTNKTTATVVAIVAVVFALVVGVSWRKRVLAKRRAAAAVATDLAKSPLSNEPRATSVASF</sequence>
<gene>
    <name evidence="3" type="primary">Aste57867_9885</name>
    <name evidence="2" type="ORF">As57867_009846</name>
    <name evidence="3" type="ORF">ASTE57867_9885</name>
</gene>
<keyword evidence="1" id="KW-0472">Membrane</keyword>
<name>A0A485KPM1_9STRA</name>
<dbReference type="EMBL" id="CAADRA010005191">
    <property type="protein sequence ID" value="VFT86764.1"/>
    <property type="molecule type" value="Genomic_DNA"/>
</dbReference>
<evidence type="ECO:0000313" key="4">
    <source>
        <dbReference type="Proteomes" id="UP000332933"/>
    </source>
</evidence>
<dbReference type="EMBL" id="VJMH01005170">
    <property type="protein sequence ID" value="KAF0699548.1"/>
    <property type="molecule type" value="Genomic_DNA"/>
</dbReference>
<dbReference type="AlphaFoldDB" id="A0A485KPM1"/>
<keyword evidence="4" id="KW-1185">Reference proteome</keyword>
<keyword evidence="1" id="KW-0812">Transmembrane</keyword>
<evidence type="ECO:0000313" key="3">
    <source>
        <dbReference type="EMBL" id="VFT86764.1"/>
    </source>
</evidence>
<reference evidence="2" key="2">
    <citation type="submission" date="2019-06" db="EMBL/GenBank/DDBJ databases">
        <title>Genomics analysis of Aphanomyces spp. identifies a new class of oomycete effector associated with host adaptation.</title>
        <authorList>
            <person name="Gaulin E."/>
        </authorList>
    </citation>
    <scope>NUCLEOTIDE SEQUENCE</scope>
    <source>
        <strain evidence="2">CBS 578.67</strain>
    </source>
</reference>
<proteinExistence type="predicted"/>
<dbReference type="Proteomes" id="UP000332933">
    <property type="component" value="Unassembled WGS sequence"/>
</dbReference>
<protein>
    <submittedName>
        <fullName evidence="3">Aste57867_9885 protein</fullName>
    </submittedName>
</protein>
<evidence type="ECO:0000313" key="2">
    <source>
        <dbReference type="EMBL" id="KAF0699548.1"/>
    </source>
</evidence>